<keyword evidence="7" id="KW-0812">Transmembrane</keyword>
<dbReference type="GO" id="GO:1901137">
    <property type="term" value="P:carbohydrate derivative biosynthetic process"/>
    <property type="evidence" value="ECO:0007669"/>
    <property type="project" value="UniProtKB-ARBA"/>
</dbReference>
<dbReference type="CDD" id="cd07984">
    <property type="entry name" value="LPLAT_LABLAT-like"/>
    <property type="match status" value="1"/>
</dbReference>
<evidence type="ECO:0000256" key="5">
    <source>
        <dbReference type="ARBA" id="ARBA00023136"/>
    </source>
</evidence>
<evidence type="ECO:0000256" key="7">
    <source>
        <dbReference type="SAM" id="Phobius"/>
    </source>
</evidence>
<evidence type="ECO:0000256" key="1">
    <source>
        <dbReference type="ARBA" id="ARBA00004533"/>
    </source>
</evidence>
<evidence type="ECO:0000313" key="8">
    <source>
        <dbReference type="EMBL" id="KKN84113.1"/>
    </source>
</evidence>
<protein>
    <recommendedName>
        <fullName evidence="9">Lipid A biosynthesis acyltransferase</fullName>
    </recommendedName>
</protein>
<dbReference type="InterPro" id="IPR004960">
    <property type="entry name" value="LipA_acyltrans"/>
</dbReference>
<keyword evidence="4" id="KW-0808">Transferase</keyword>
<evidence type="ECO:0000256" key="4">
    <source>
        <dbReference type="ARBA" id="ARBA00022679"/>
    </source>
</evidence>
<gene>
    <name evidence="8" type="ORF">LCGC14_0291960</name>
</gene>
<evidence type="ECO:0000256" key="6">
    <source>
        <dbReference type="ARBA" id="ARBA00023315"/>
    </source>
</evidence>
<dbReference type="GO" id="GO:0008610">
    <property type="term" value="P:lipid biosynthetic process"/>
    <property type="evidence" value="ECO:0007669"/>
    <property type="project" value="UniProtKB-ARBA"/>
</dbReference>
<evidence type="ECO:0000256" key="2">
    <source>
        <dbReference type="ARBA" id="ARBA00022475"/>
    </source>
</evidence>
<dbReference type="GO" id="GO:0005886">
    <property type="term" value="C:plasma membrane"/>
    <property type="evidence" value="ECO:0007669"/>
    <property type="project" value="UniProtKB-SubCell"/>
</dbReference>
<dbReference type="Pfam" id="PF03279">
    <property type="entry name" value="Lip_A_acyltrans"/>
    <property type="match status" value="1"/>
</dbReference>
<name>A0A0F9WYJ6_9ZZZZ</name>
<evidence type="ECO:0000256" key="3">
    <source>
        <dbReference type="ARBA" id="ARBA00022519"/>
    </source>
</evidence>
<comment type="subcellular location">
    <subcellularLocation>
        <location evidence="1">Cell inner membrane</location>
    </subcellularLocation>
</comment>
<keyword evidence="7" id="KW-1133">Transmembrane helix</keyword>
<dbReference type="PANTHER" id="PTHR30606:SF10">
    <property type="entry name" value="PHOSPHATIDYLINOSITOL MANNOSIDE ACYLTRANSFERASE"/>
    <property type="match status" value="1"/>
</dbReference>
<evidence type="ECO:0008006" key="9">
    <source>
        <dbReference type="Google" id="ProtNLM"/>
    </source>
</evidence>
<dbReference type="GO" id="GO:0016746">
    <property type="term" value="F:acyltransferase activity"/>
    <property type="evidence" value="ECO:0007669"/>
    <property type="project" value="UniProtKB-KW"/>
</dbReference>
<feature type="transmembrane region" description="Helical" evidence="7">
    <location>
        <begin position="12"/>
        <end position="36"/>
    </location>
</feature>
<accession>A0A0F9WYJ6</accession>
<dbReference type="PANTHER" id="PTHR30606">
    <property type="entry name" value="LIPID A BIOSYNTHESIS LAUROYL ACYLTRANSFERASE"/>
    <property type="match status" value="1"/>
</dbReference>
<keyword evidence="2" id="KW-1003">Cell membrane</keyword>
<keyword evidence="6" id="KW-0012">Acyltransferase</keyword>
<keyword evidence="5 7" id="KW-0472">Membrane</keyword>
<keyword evidence="3" id="KW-0997">Cell inner membrane</keyword>
<comment type="caution">
    <text evidence="8">The sequence shown here is derived from an EMBL/GenBank/DDBJ whole genome shotgun (WGS) entry which is preliminary data.</text>
</comment>
<organism evidence="8">
    <name type="scientific">marine sediment metagenome</name>
    <dbReference type="NCBI Taxonomy" id="412755"/>
    <lineage>
        <taxon>unclassified sequences</taxon>
        <taxon>metagenomes</taxon>
        <taxon>ecological metagenomes</taxon>
    </lineage>
</organism>
<dbReference type="AlphaFoldDB" id="A0A0F9WYJ6"/>
<reference evidence="8" key="1">
    <citation type="journal article" date="2015" name="Nature">
        <title>Complex archaea that bridge the gap between prokaryotes and eukaryotes.</title>
        <authorList>
            <person name="Spang A."/>
            <person name="Saw J.H."/>
            <person name="Jorgensen S.L."/>
            <person name="Zaremba-Niedzwiedzka K."/>
            <person name="Martijn J."/>
            <person name="Lind A.E."/>
            <person name="van Eijk R."/>
            <person name="Schleper C."/>
            <person name="Guy L."/>
            <person name="Ettema T.J."/>
        </authorList>
    </citation>
    <scope>NUCLEOTIDE SEQUENCE</scope>
</reference>
<dbReference type="PIRSF" id="PIRSF026649">
    <property type="entry name" value="MsbB"/>
    <property type="match status" value="1"/>
</dbReference>
<proteinExistence type="predicted"/>
<dbReference type="EMBL" id="LAZR01000175">
    <property type="protein sequence ID" value="KKN84113.1"/>
    <property type="molecule type" value="Genomic_DNA"/>
</dbReference>
<sequence length="298" mass="35135">MQLLAFVLIYPFLWVVSILPHRLFYGLSDIACFFIYRVFGYRRKVVQENLNLVFPEKSQEEIHRIEKDFYKHLCDMFLEMVKTMNLSKDAVAKKYKVVNPEVLLEIEKERSIIILCAHYANWEWNVSINNYVNSKGYAVYQKINNSYFDNFIRKVRARWNTTLITQGQTAKTVILNFRNNVRATYGMVSDQSPQAHRAHYWTDFMGITVPIFNGGEALARKTGLATVFLKVSKVKRGHYKAEFIPIAINSKETKEHEITDTFLRLTEEQIKDQPEYYLWTHKRWKHRGKKPAAFAEVS</sequence>